<comment type="caution">
    <text evidence="1">The sequence shown here is derived from an EMBL/GenBank/DDBJ whole genome shotgun (WGS) entry which is preliminary data.</text>
</comment>
<organism evidence="1 2">
    <name type="scientific">Paeniglutamicibacter terrestris</name>
    <dbReference type="NCBI Taxonomy" id="2723403"/>
    <lineage>
        <taxon>Bacteria</taxon>
        <taxon>Bacillati</taxon>
        <taxon>Actinomycetota</taxon>
        <taxon>Actinomycetes</taxon>
        <taxon>Micrococcales</taxon>
        <taxon>Micrococcaceae</taxon>
        <taxon>Paeniglutamicibacter</taxon>
    </lineage>
</organism>
<dbReference type="EMBL" id="JAAWVT010000004">
    <property type="protein sequence ID" value="NKG21070.1"/>
    <property type="molecule type" value="Genomic_DNA"/>
</dbReference>
<protein>
    <submittedName>
        <fullName evidence="1">Uncharacterized protein</fullName>
    </submittedName>
</protein>
<dbReference type="Proteomes" id="UP000746595">
    <property type="component" value="Unassembled WGS sequence"/>
</dbReference>
<gene>
    <name evidence="1" type="ORF">HED64_10180</name>
</gene>
<proteinExistence type="predicted"/>
<evidence type="ECO:0000313" key="2">
    <source>
        <dbReference type="Proteomes" id="UP000746595"/>
    </source>
</evidence>
<reference evidence="1 2" key="1">
    <citation type="submission" date="2020-04" db="EMBL/GenBank/DDBJ databases">
        <title>Paeniglutamicibacter sp. ANT13_2, a novel actinomycete isolated from sediment in Antarctica.</title>
        <authorList>
            <person name="Sakdapetsiri C."/>
            <person name="Pinyakong O."/>
        </authorList>
    </citation>
    <scope>NUCLEOTIDE SEQUENCE [LARGE SCALE GENOMIC DNA]</scope>
    <source>
        <strain evidence="1 2">ANT13_2</strain>
    </source>
</reference>
<dbReference type="RefSeq" id="WP_168151895.1">
    <property type="nucleotide sequence ID" value="NZ_JAAWVT010000004.1"/>
</dbReference>
<sequence length="58" mass="6569">MSKPKPAPAAEPVTDPRIMFDGYKWRIVTVASRTHALSFFEREDAVKYLEAQDAPCTE</sequence>
<name>A0ABX1G4A4_9MICC</name>
<accession>A0ABX1G4A4</accession>
<keyword evidence="2" id="KW-1185">Reference proteome</keyword>
<evidence type="ECO:0000313" key="1">
    <source>
        <dbReference type="EMBL" id="NKG21070.1"/>
    </source>
</evidence>